<dbReference type="AlphaFoldDB" id="A0A395IG44"/>
<proteinExistence type="predicted"/>
<feature type="region of interest" description="Disordered" evidence="1">
    <location>
        <begin position="136"/>
        <end position="165"/>
    </location>
</feature>
<feature type="compositionally biased region" description="Polar residues" evidence="1">
    <location>
        <begin position="1"/>
        <end position="28"/>
    </location>
</feature>
<accession>A0A395IG44</accession>
<feature type="region of interest" description="Disordered" evidence="1">
    <location>
        <begin position="1"/>
        <end position="59"/>
    </location>
</feature>
<protein>
    <submittedName>
        <fullName evidence="2">Uncharacterized protein</fullName>
    </submittedName>
</protein>
<organism evidence="2 3">
    <name type="scientific">Monilinia fructigena</name>
    <dbReference type="NCBI Taxonomy" id="38457"/>
    <lineage>
        <taxon>Eukaryota</taxon>
        <taxon>Fungi</taxon>
        <taxon>Dikarya</taxon>
        <taxon>Ascomycota</taxon>
        <taxon>Pezizomycotina</taxon>
        <taxon>Leotiomycetes</taxon>
        <taxon>Helotiales</taxon>
        <taxon>Sclerotiniaceae</taxon>
        <taxon>Monilinia</taxon>
    </lineage>
</organism>
<keyword evidence="3" id="KW-1185">Reference proteome</keyword>
<evidence type="ECO:0000256" key="1">
    <source>
        <dbReference type="SAM" id="MobiDB-lite"/>
    </source>
</evidence>
<dbReference type="EMBL" id="QKRW01000059">
    <property type="protein sequence ID" value="RAL59131.1"/>
    <property type="molecule type" value="Genomic_DNA"/>
</dbReference>
<evidence type="ECO:0000313" key="3">
    <source>
        <dbReference type="Proteomes" id="UP000249056"/>
    </source>
</evidence>
<evidence type="ECO:0000313" key="2">
    <source>
        <dbReference type="EMBL" id="RAL59131.1"/>
    </source>
</evidence>
<dbReference type="OrthoDB" id="690068at2759"/>
<comment type="caution">
    <text evidence="2">The sequence shown here is derived from an EMBL/GenBank/DDBJ whole genome shotgun (WGS) entry which is preliminary data.</text>
</comment>
<dbReference type="Proteomes" id="UP000249056">
    <property type="component" value="Unassembled WGS sequence"/>
</dbReference>
<gene>
    <name evidence="2" type="ORF">DID88_006778</name>
</gene>
<sequence length="165" mass="17401">MNNSPLSPTLTGISQPPSNGMSPPQATSGLAGPGARRATGAITTGLPIEEKDKGPNKGDILNGAMEDLANYIAELGGTWPFEKTEDEKRMHTELMDAMAKNGEATFEYTRRPGSGLRTIIAVRMLVKTGMGGPGQYWSGHNSGGSGPGSIGFKEEDEYNNMDLGN</sequence>
<reference evidence="2 3" key="1">
    <citation type="submission" date="2018-06" db="EMBL/GenBank/DDBJ databases">
        <title>Genome Sequence of the Brown Rot Fungal Pathogen Monilinia fructigena.</title>
        <authorList>
            <person name="Landi L."/>
            <person name="De Miccolis Angelini R.M."/>
            <person name="Pollastro S."/>
            <person name="Abate D."/>
            <person name="Faretra F."/>
            <person name="Romanazzi G."/>
        </authorList>
    </citation>
    <scope>NUCLEOTIDE SEQUENCE [LARGE SCALE GENOMIC DNA]</scope>
    <source>
        <strain evidence="2 3">Mfrg269</strain>
    </source>
</reference>
<name>A0A395IG44_9HELO</name>